<dbReference type="EMBL" id="JBHTAG010000002">
    <property type="protein sequence ID" value="MFC7096654.1"/>
    <property type="molecule type" value="Genomic_DNA"/>
</dbReference>
<evidence type="ECO:0000256" key="1">
    <source>
        <dbReference type="SAM" id="MobiDB-lite"/>
    </source>
</evidence>
<protein>
    <submittedName>
        <fullName evidence="2">YqjF family protein</fullName>
    </submittedName>
</protein>
<sequence length="250" mass="27744">MKRRLLEMRWLDALFAHWRVDPATVEARLPDALSVATYDGDAYLGVVPFEMTDIRPRGFPVGLSFPELNLRTYVTDGETKGVYFFSLDAADPVGVGVARSLFQLPYYRASMDVTRDGDRVTFTSHRTHRGAPPVHFDATYGPAGATSTPEPGSLESFLVENYRFYTEGRGRLYYGDIAHDPWPLAPAEAEIRTNGLFEANGFEEPDGDPLLHYSPGSAVTADRIRRYESVAREGESRTDGAVTIPVSDAE</sequence>
<dbReference type="SUPFAM" id="SSF160104">
    <property type="entry name" value="Acetoacetate decarboxylase-like"/>
    <property type="match status" value="1"/>
</dbReference>
<organism evidence="2 3">
    <name type="scientific">Halobaculum marinum</name>
    <dbReference type="NCBI Taxonomy" id="3031996"/>
    <lineage>
        <taxon>Archaea</taxon>
        <taxon>Methanobacteriati</taxon>
        <taxon>Methanobacteriota</taxon>
        <taxon>Stenosarchaea group</taxon>
        <taxon>Halobacteria</taxon>
        <taxon>Halobacteriales</taxon>
        <taxon>Haloferacaceae</taxon>
        <taxon>Halobaculum</taxon>
    </lineage>
</organism>
<accession>A0ABD5WSU1</accession>
<dbReference type="AlphaFoldDB" id="A0ABD5WSU1"/>
<dbReference type="GeneID" id="79269456"/>
<evidence type="ECO:0000313" key="3">
    <source>
        <dbReference type="Proteomes" id="UP001596388"/>
    </source>
</evidence>
<dbReference type="Pfam" id="PF09844">
    <property type="entry name" value="DUF2071"/>
    <property type="match status" value="1"/>
</dbReference>
<dbReference type="InterPro" id="IPR023375">
    <property type="entry name" value="ADC_dom_sf"/>
</dbReference>
<dbReference type="PANTHER" id="PTHR39186">
    <property type="entry name" value="DUF2071 FAMILY PROTEIN"/>
    <property type="match status" value="1"/>
</dbReference>
<dbReference type="Proteomes" id="UP001596388">
    <property type="component" value="Unassembled WGS sequence"/>
</dbReference>
<comment type="caution">
    <text evidence="2">The sequence shown here is derived from an EMBL/GenBank/DDBJ whole genome shotgun (WGS) entry which is preliminary data.</text>
</comment>
<dbReference type="InterPro" id="IPR018644">
    <property type="entry name" value="DUF2071"/>
</dbReference>
<dbReference type="Gene3D" id="2.40.400.10">
    <property type="entry name" value="Acetoacetate decarboxylase-like"/>
    <property type="match status" value="1"/>
</dbReference>
<keyword evidence="3" id="KW-1185">Reference proteome</keyword>
<evidence type="ECO:0000313" key="2">
    <source>
        <dbReference type="EMBL" id="MFC7096654.1"/>
    </source>
</evidence>
<proteinExistence type="predicted"/>
<dbReference type="PANTHER" id="PTHR39186:SF1">
    <property type="entry name" value="DUF2071 DOMAIN-CONTAINING PROTEIN"/>
    <property type="match status" value="1"/>
</dbReference>
<gene>
    <name evidence="2" type="ORF">ACFQKD_04985</name>
</gene>
<dbReference type="RefSeq" id="WP_276238882.1">
    <property type="nucleotide sequence ID" value="NZ_CP119989.1"/>
</dbReference>
<reference evidence="2 3" key="1">
    <citation type="journal article" date="2019" name="Int. J. Syst. Evol. Microbiol.">
        <title>The Global Catalogue of Microorganisms (GCM) 10K type strain sequencing project: providing services to taxonomists for standard genome sequencing and annotation.</title>
        <authorList>
            <consortium name="The Broad Institute Genomics Platform"/>
            <consortium name="The Broad Institute Genome Sequencing Center for Infectious Disease"/>
            <person name="Wu L."/>
            <person name="Ma J."/>
        </authorList>
    </citation>
    <scope>NUCLEOTIDE SEQUENCE [LARGE SCALE GENOMIC DNA]</scope>
    <source>
        <strain evidence="2 3">DT55</strain>
    </source>
</reference>
<feature type="region of interest" description="Disordered" evidence="1">
    <location>
        <begin position="230"/>
        <end position="250"/>
    </location>
</feature>
<name>A0ABD5WSU1_9EURY</name>